<accession>A0A560FVU7</accession>
<proteinExistence type="predicted"/>
<name>A0A560FVU7_9PROT</name>
<evidence type="ECO:0000313" key="1">
    <source>
        <dbReference type="EMBL" id="TWB25722.1"/>
    </source>
</evidence>
<sequence>MAKLTDAARQLDDRMLATAAEIVELLARS</sequence>
<reference evidence="1 2" key="1">
    <citation type="submission" date="2019-06" db="EMBL/GenBank/DDBJ databases">
        <title>Genomic Encyclopedia of Type Strains, Phase IV (KMG-V): Genome sequencing to study the core and pangenomes of soil and plant-associated prokaryotes.</title>
        <authorList>
            <person name="Whitman W."/>
        </authorList>
    </citation>
    <scope>NUCLEOTIDE SEQUENCE [LARGE SCALE GENOMIC DNA]</scope>
    <source>
        <strain evidence="1 2">BR 11865</strain>
    </source>
</reference>
<dbReference type="AlphaFoldDB" id="A0A560FVU7"/>
<dbReference type="Proteomes" id="UP000316545">
    <property type="component" value="Unassembled WGS sequence"/>
</dbReference>
<protein>
    <submittedName>
        <fullName evidence="1">Uncharacterized protein</fullName>
    </submittedName>
</protein>
<evidence type="ECO:0000313" key="2">
    <source>
        <dbReference type="Proteomes" id="UP000316545"/>
    </source>
</evidence>
<gene>
    <name evidence="1" type="ORF">FBZ88_109119</name>
</gene>
<keyword evidence="2" id="KW-1185">Reference proteome</keyword>
<organism evidence="1 2">
    <name type="scientific">Nitrospirillum amazonense</name>
    <dbReference type="NCBI Taxonomy" id="28077"/>
    <lineage>
        <taxon>Bacteria</taxon>
        <taxon>Pseudomonadati</taxon>
        <taxon>Pseudomonadota</taxon>
        <taxon>Alphaproteobacteria</taxon>
        <taxon>Rhodospirillales</taxon>
        <taxon>Azospirillaceae</taxon>
        <taxon>Nitrospirillum</taxon>
    </lineage>
</organism>
<dbReference type="EMBL" id="VITO01000009">
    <property type="protein sequence ID" value="TWB25722.1"/>
    <property type="molecule type" value="Genomic_DNA"/>
</dbReference>
<comment type="caution">
    <text evidence="1">The sequence shown here is derived from an EMBL/GenBank/DDBJ whole genome shotgun (WGS) entry which is preliminary data.</text>
</comment>